<proteinExistence type="inferred from homology"/>
<organism evidence="12 13">
    <name type="scientific">Chelatococcus asaccharovorans</name>
    <dbReference type="NCBI Taxonomy" id="28210"/>
    <lineage>
        <taxon>Bacteria</taxon>
        <taxon>Pseudomonadati</taxon>
        <taxon>Pseudomonadota</taxon>
        <taxon>Alphaproteobacteria</taxon>
        <taxon>Hyphomicrobiales</taxon>
        <taxon>Chelatococcaceae</taxon>
        <taxon>Chelatococcus</taxon>
    </lineage>
</organism>
<evidence type="ECO:0000259" key="11">
    <source>
        <dbReference type="Pfam" id="PF02823"/>
    </source>
</evidence>
<evidence type="ECO:0000256" key="4">
    <source>
        <dbReference type="ARBA" id="ARBA00022448"/>
    </source>
</evidence>
<keyword evidence="9" id="KW-0066">ATP synthesis</keyword>
<accession>A0A2V3UH53</accession>
<keyword evidence="7 9" id="KW-0472">Membrane</keyword>
<dbReference type="CDD" id="cd12152">
    <property type="entry name" value="F1-ATPase_delta"/>
    <property type="match status" value="1"/>
</dbReference>
<dbReference type="GO" id="GO:0005886">
    <property type="term" value="C:plasma membrane"/>
    <property type="evidence" value="ECO:0007669"/>
    <property type="project" value="UniProtKB-SubCell"/>
</dbReference>
<dbReference type="AlphaFoldDB" id="A0A2V3UH53"/>
<comment type="similarity">
    <text evidence="3 9">Belongs to the ATPase epsilon chain family.</text>
</comment>
<keyword evidence="4 9" id="KW-0813">Transport</keyword>
<keyword evidence="9" id="KW-1003">Cell membrane</keyword>
<dbReference type="GO" id="GO:0045259">
    <property type="term" value="C:proton-transporting ATP synthase complex"/>
    <property type="evidence" value="ECO:0007669"/>
    <property type="project" value="UniProtKB-KW"/>
</dbReference>
<sequence length="160" mass="17036">MSAALHLTITTPSAVLVDRDDVGSVRAEDESGGFGILPRHADFLTVLPVSVLRWRGPDKVEHYCVVEGGVLSVTGGQRVAVACRQGTVGDDLQRLEADVAAMRAEASDLARRARTDQMRLHARAVRQLMRYLHPLQPAGAPTDGMQASEATPDTGAGEPA</sequence>
<keyword evidence="5 9" id="KW-0375">Hydrogen ion transport</keyword>
<comment type="function">
    <text evidence="1 9">Produces ATP from ADP in the presence of a proton gradient across the membrane.</text>
</comment>
<name>A0A2V3UH53_9HYPH</name>
<dbReference type="InterPro" id="IPR024037">
    <property type="entry name" value="Alt_ATP_synth_F1_esu"/>
</dbReference>
<dbReference type="GO" id="GO:0005524">
    <property type="term" value="F:ATP binding"/>
    <property type="evidence" value="ECO:0007669"/>
    <property type="project" value="UniProtKB-UniRule"/>
</dbReference>
<evidence type="ECO:0000256" key="2">
    <source>
        <dbReference type="ARBA" id="ARBA00004184"/>
    </source>
</evidence>
<dbReference type="NCBIfam" id="TIGR03166">
    <property type="entry name" value="alt_F1F0_F1_eps"/>
    <property type="match status" value="1"/>
</dbReference>
<dbReference type="RefSeq" id="WP_110372737.1">
    <property type="nucleotide sequence ID" value="NZ_JAHBRY010000001.1"/>
</dbReference>
<dbReference type="Gene3D" id="2.60.15.10">
    <property type="entry name" value="F0F1 ATP synthase delta/epsilon subunit, N-terminal"/>
    <property type="match status" value="1"/>
</dbReference>
<keyword evidence="8 9" id="KW-0139">CF(1)</keyword>
<evidence type="ECO:0000313" key="13">
    <source>
        <dbReference type="Proteomes" id="UP000248021"/>
    </source>
</evidence>
<evidence type="ECO:0000256" key="1">
    <source>
        <dbReference type="ARBA" id="ARBA00003543"/>
    </source>
</evidence>
<dbReference type="GO" id="GO:0012505">
    <property type="term" value="C:endomembrane system"/>
    <property type="evidence" value="ECO:0007669"/>
    <property type="project" value="UniProtKB-SubCell"/>
</dbReference>
<comment type="subcellular location">
    <subcellularLocation>
        <location evidence="9">Cell membrane</location>
        <topology evidence="9">Peripheral membrane protein</topology>
    </subcellularLocation>
    <subcellularLocation>
        <location evidence="2">Endomembrane system</location>
        <topology evidence="2">Peripheral membrane protein</topology>
    </subcellularLocation>
</comment>
<gene>
    <name evidence="9" type="primary">atpC</name>
    <name evidence="12" type="ORF">C7450_101451</name>
</gene>
<dbReference type="InterPro" id="IPR036771">
    <property type="entry name" value="ATPsynth_dsu/esu_N"/>
</dbReference>
<feature type="domain" description="ATP synthase F1 complex delta/epsilon subunit N-terminal" evidence="11">
    <location>
        <begin position="5"/>
        <end position="83"/>
    </location>
</feature>
<comment type="caution">
    <text evidence="12">The sequence shown here is derived from an EMBL/GenBank/DDBJ whole genome shotgun (WGS) entry which is preliminary data.</text>
</comment>
<feature type="region of interest" description="Disordered" evidence="10">
    <location>
        <begin position="135"/>
        <end position="160"/>
    </location>
</feature>
<evidence type="ECO:0000256" key="10">
    <source>
        <dbReference type="SAM" id="MobiDB-lite"/>
    </source>
</evidence>
<evidence type="ECO:0000313" key="12">
    <source>
        <dbReference type="EMBL" id="PXW64692.1"/>
    </source>
</evidence>
<evidence type="ECO:0000256" key="5">
    <source>
        <dbReference type="ARBA" id="ARBA00022781"/>
    </source>
</evidence>
<evidence type="ECO:0000256" key="7">
    <source>
        <dbReference type="ARBA" id="ARBA00023136"/>
    </source>
</evidence>
<dbReference type="SUPFAM" id="SSF51344">
    <property type="entry name" value="Epsilon subunit of F1F0-ATP synthase N-terminal domain"/>
    <property type="match status" value="1"/>
</dbReference>
<dbReference type="Proteomes" id="UP000248021">
    <property type="component" value="Unassembled WGS sequence"/>
</dbReference>
<protein>
    <recommendedName>
        <fullName evidence="9">ATP synthase epsilon chain</fullName>
    </recommendedName>
    <alternativeName>
        <fullName evidence="9">ATP synthase F1 sector epsilon subunit</fullName>
    </alternativeName>
    <alternativeName>
        <fullName evidence="9">F-ATPase epsilon subunit</fullName>
    </alternativeName>
</protein>
<dbReference type="GO" id="GO:0046933">
    <property type="term" value="F:proton-transporting ATP synthase activity, rotational mechanism"/>
    <property type="evidence" value="ECO:0007669"/>
    <property type="project" value="UniProtKB-UniRule"/>
</dbReference>
<dbReference type="InterPro" id="IPR001469">
    <property type="entry name" value="ATP_synth_F1_dsu/esu"/>
</dbReference>
<dbReference type="Pfam" id="PF02823">
    <property type="entry name" value="ATP-synt_DE_N"/>
    <property type="match status" value="1"/>
</dbReference>
<evidence type="ECO:0000256" key="3">
    <source>
        <dbReference type="ARBA" id="ARBA00005712"/>
    </source>
</evidence>
<dbReference type="InterPro" id="IPR020546">
    <property type="entry name" value="ATP_synth_F1_dsu/esu_N"/>
</dbReference>
<dbReference type="HAMAP" id="MF_00530">
    <property type="entry name" value="ATP_synth_epsil_bac"/>
    <property type="match status" value="1"/>
</dbReference>
<dbReference type="OrthoDB" id="272739at2"/>
<keyword evidence="6 9" id="KW-0406">Ion transport</keyword>
<reference evidence="12 13" key="1">
    <citation type="submission" date="2018-05" db="EMBL/GenBank/DDBJ databases">
        <title>Genomic Encyclopedia of Type Strains, Phase IV (KMG-IV): sequencing the most valuable type-strain genomes for metagenomic binning, comparative biology and taxonomic classification.</title>
        <authorList>
            <person name="Goeker M."/>
        </authorList>
    </citation>
    <scope>NUCLEOTIDE SEQUENCE [LARGE SCALE GENOMIC DNA]</scope>
    <source>
        <strain evidence="12 13">DSM 6462</strain>
    </source>
</reference>
<keyword evidence="13" id="KW-1185">Reference proteome</keyword>
<dbReference type="NCBIfam" id="NF009981">
    <property type="entry name" value="PRK13447.1"/>
    <property type="match status" value="1"/>
</dbReference>
<evidence type="ECO:0000256" key="6">
    <source>
        <dbReference type="ARBA" id="ARBA00023065"/>
    </source>
</evidence>
<dbReference type="EMBL" id="QJJK01000001">
    <property type="protein sequence ID" value="PXW64692.1"/>
    <property type="molecule type" value="Genomic_DNA"/>
</dbReference>
<comment type="subunit">
    <text evidence="9">F-type ATPases have 2 components, CF(1) - the catalytic core - and CF(0) - the membrane proton channel. CF(1) has five subunits: alpha(3), beta(3), gamma(1), delta(1), epsilon(1). CF(0) has three main subunits: a, b and c.</text>
</comment>
<evidence type="ECO:0000256" key="8">
    <source>
        <dbReference type="ARBA" id="ARBA00023196"/>
    </source>
</evidence>
<evidence type="ECO:0000256" key="9">
    <source>
        <dbReference type="HAMAP-Rule" id="MF_00530"/>
    </source>
</evidence>